<comment type="similarity">
    <text evidence="2">Belongs to the SscA family.</text>
</comment>
<dbReference type="Proteomes" id="UP000078534">
    <property type="component" value="Unassembled WGS sequence"/>
</dbReference>
<dbReference type="Pfam" id="PF09680">
    <property type="entry name" value="YjcZ_2"/>
    <property type="match status" value="1"/>
</dbReference>
<proteinExistence type="inferred from homology"/>
<evidence type="ECO:0000256" key="2">
    <source>
        <dbReference type="ARBA" id="ARBA00010221"/>
    </source>
</evidence>
<gene>
    <name evidence="7" type="ORF">A6K24_14185</name>
</gene>
<accession>A0A179SLG5</accession>
<evidence type="ECO:0008006" key="9">
    <source>
        <dbReference type="Google" id="ProtNLM"/>
    </source>
</evidence>
<dbReference type="AlphaFoldDB" id="A0A179SLG5"/>
<evidence type="ECO:0000256" key="6">
    <source>
        <dbReference type="SAM" id="Phobius"/>
    </source>
</evidence>
<protein>
    <recommendedName>
        <fullName evidence="9">YjcZ family sporulation protein</fullName>
    </recommendedName>
</protein>
<keyword evidence="4 6" id="KW-1133">Transmembrane helix</keyword>
<sequence length="68" mass="7200">MYGYENSPHVAGANVANAPHQPMMPYSCAAPAYGYCAPYHGGGNTFALVVVLFILLIIIGATVYGYKC</sequence>
<organism evidence="7 8">
    <name type="scientific">Metabacillus litoralis</name>
    <dbReference type="NCBI Taxonomy" id="152268"/>
    <lineage>
        <taxon>Bacteria</taxon>
        <taxon>Bacillati</taxon>
        <taxon>Bacillota</taxon>
        <taxon>Bacilli</taxon>
        <taxon>Bacillales</taxon>
        <taxon>Bacillaceae</taxon>
        <taxon>Metabacillus</taxon>
    </lineage>
</organism>
<keyword evidence="8" id="KW-1185">Reference proteome</keyword>
<comment type="caution">
    <text evidence="7">The sequence shown here is derived from an EMBL/GenBank/DDBJ whole genome shotgun (WGS) entry which is preliminary data.</text>
</comment>
<dbReference type="EMBL" id="LWSG01000046">
    <property type="protein sequence ID" value="OAS82194.1"/>
    <property type="molecule type" value="Genomic_DNA"/>
</dbReference>
<dbReference type="NCBIfam" id="TIGR01732">
    <property type="entry name" value="tiny_TM_bacill"/>
    <property type="match status" value="1"/>
</dbReference>
<evidence type="ECO:0000256" key="3">
    <source>
        <dbReference type="ARBA" id="ARBA00022692"/>
    </source>
</evidence>
<feature type="transmembrane region" description="Helical" evidence="6">
    <location>
        <begin position="46"/>
        <end position="66"/>
    </location>
</feature>
<evidence type="ECO:0000313" key="7">
    <source>
        <dbReference type="EMBL" id="OAS82194.1"/>
    </source>
</evidence>
<comment type="subcellular location">
    <subcellularLocation>
        <location evidence="1">Membrane</location>
        <topology evidence="1">Single-pass membrane protein</topology>
    </subcellularLocation>
</comment>
<keyword evidence="3 6" id="KW-0812">Transmembrane</keyword>
<evidence type="ECO:0000256" key="1">
    <source>
        <dbReference type="ARBA" id="ARBA00004167"/>
    </source>
</evidence>
<evidence type="ECO:0000256" key="5">
    <source>
        <dbReference type="ARBA" id="ARBA00023136"/>
    </source>
</evidence>
<dbReference type="InterPro" id="IPR010070">
    <property type="entry name" value="YjcZ-like"/>
</dbReference>
<evidence type="ECO:0000313" key="8">
    <source>
        <dbReference type="Proteomes" id="UP000078534"/>
    </source>
</evidence>
<keyword evidence="5 6" id="KW-0472">Membrane</keyword>
<name>A0A179SLG5_9BACI</name>
<dbReference type="GO" id="GO:0016020">
    <property type="term" value="C:membrane"/>
    <property type="evidence" value="ECO:0007669"/>
    <property type="project" value="UniProtKB-SubCell"/>
</dbReference>
<reference evidence="8" key="1">
    <citation type="submission" date="2016-04" db="EMBL/GenBank/DDBJ databases">
        <authorList>
            <person name="Lyu Z."/>
            <person name="Lyu W."/>
        </authorList>
    </citation>
    <scope>NUCLEOTIDE SEQUENCE [LARGE SCALE GENOMIC DNA]</scope>
    <source>
        <strain evidence="8">C44</strain>
    </source>
</reference>
<evidence type="ECO:0000256" key="4">
    <source>
        <dbReference type="ARBA" id="ARBA00022989"/>
    </source>
</evidence>